<dbReference type="InterPro" id="IPR006544">
    <property type="entry name" value="P-type_TPase_V"/>
</dbReference>
<dbReference type="CDD" id="cd07542">
    <property type="entry name" value="P-type_ATPase_cation"/>
    <property type="match status" value="1"/>
</dbReference>
<dbReference type="InterPro" id="IPR023214">
    <property type="entry name" value="HAD_sf"/>
</dbReference>
<evidence type="ECO:0000256" key="13">
    <source>
        <dbReference type="RuleBase" id="RU362082"/>
    </source>
</evidence>
<dbReference type="GO" id="GO:0005524">
    <property type="term" value="F:ATP binding"/>
    <property type="evidence" value="ECO:0007669"/>
    <property type="project" value="UniProtKB-UniRule"/>
</dbReference>
<dbReference type="Gene3D" id="3.40.50.1000">
    <property type="entry name" value="HAD superfamily/HAD-like"/>
    <property type="match status" value="1"/>
</dbReference>
<evidence type="ECO:0000256" key="3">
    <source>
        <dbReference type="ARBA" id="ARBA00022553"/>
    </source>
</evidence>
<feature type="transmembrane region" description="Helical" evidence="13">
    <location>
        <begin position="474"/>
        <end position="493"/>
    </location>
</feature>
<dbReference type="GO" id="GO:0019829">
    <property type="term" value="F:ATPase-coupled monoatomic cation transmembrane transporter activity"/>
    <property type="evidence" value="ECO:0007669"/>
    <property type="project" value="UniProtKB-UniRule"/>
</dbReference>
<evidence type="ECO:0000256" key="9">
    <source>
        <dbReference type="ARBA" id="ARBA00022967"/>
    </source>
</evidence>
<dbReference type="GO" id="GO:0015662">
    <property type="term" value="F:P-type ion transporter activity"/>
    <property type="evidence" value="ECO:0007669"/>
    <property type="project" value="InterPro"/>
</dbReference>
<dbReference type="SFLD" id="SFLDG00002">
    <property type="entry name" value="C1.7:_P-type_atpase_like"/>
    <property type="match status" value="1"/>
</dbReference>
<accession>A0A9P8TKZ5</accession>
<dbReference type="Proteomes" id="UP000774326">
    <property type="component" value="Unassembled WGS sequence"/>
</dbReference>
<dbReference type="PRINTS" id="PR00119">
    <property type="entry name" value="CATATPASE"/>
</dbReference>
<dbReference type="NCBIfam" id="TIGR01494">
    <property type="entry name" value="ATPase_P-type"/>
    <property type="match status" value="2"/>
</dbReference>
<feature type="compositionally biased region" description="Polar residues" evidence="14">
    <location>
        <begin position="76"/>
        <end position="89"/>
    </location>
</feature>
<dbReference type="PROSITE" id="PS00154">
    <property type="entry name" value="ATPASE_E1_E2"/>
    <property type="match status" value="1"/>
</dbReference>
<dbReference type="SUPFAM" id="SSF81660">
    <property type="entry name" value="Metal cation-transporting ATPase, ATP-binding domain N"/>
    <property type="match status" value="1"/>
</dbReference>
<dbReference type="InterPro" id="IPR044492">
    <property type="entry name" value="P_typ_ATPase_HD_dom"/>
</dbReference>
<keyword evidence="8 13" id="KW-0460">Magnesium</keyword>
<evidence type="ECO:0000313" key="17">
    <source>
        <dbReference type="EMBL" id="KAH3682711.1"/>
    </source>
</evidence>
<evidence type="ECO:0000256" key="11">
    <source>
        <dbReference type="ARBA" id="ARBA00023136"/>
    </source>
</evidence>
<comment type="subcellular location">
    <subcellularLocation>
        <location evidence="1 13">Membrane</location>
        <topology evidence="1 13">Multi-pass membrane protein</topology>
    </subcellularLocation>
</comment>
<dbReference type="Pfam" id="PF12409">
    <property type="entry name" value="P5-ATPase"/>
    <property type="match status" value="1"/>
</dbReference>
<dbReference type="InterPro" id="IPR023299">
    <property type="entry name" value="ATPase_P-typ_cyto_dom_N"/>
</dbReference>
<feature type="region of interest" description="Disordered" evidence="14">
    <location>
        <begin position="61"/>
        <end position="142"/>
    </location>
</feature>
<proteinExistence type="inferred from homology"/>
<keyword evidence="9 13" id="KW-1278">Translocase</keyword>
<feature type="transmembrane region" description="Helical" evidence="13">
    <location>
        <begin position="1389"/>
        <end position="1415"/>
    </location>
</feature>
<evidence type="ECO:0000256" key="1">
    <source>
        <dbReference type="ARBA" id="ARBA00004141"/>
    </source>
</evidence>
<evidence type="ECO:0000256" key="6">
    <source>
        <dbReference type="ARBA" id="ARBA00022741"/>
    </source>
</evidence>
<feature type="compositionally biased region" description="Low complexity" evidence="14">
    <location>
        <begin position="124"/>
        <end position="137"/>
    </location>
</feature>
<evidence type="ECO:0000256" key="5">
    <source>
        <dbReference type="ARBA" id="ARBA00022723"/>
    </source>
</evidence>
<evidence type="ECO:0000256" key="8">
    <source>
        <dbReference type="ARBA" id="ARBA00022842"/>
    </source>
</evidence>
<keyword evidence="6 13" id="KW-0547">Nucleotide-binding</keyword>
<feature type="transmembrane region" description="Helical" evidence="13">
    <location>
        <begin position="499"/>
        <end position="518"/>
    </location>
</feature>
<dbReference type="EC" id="7.2.2.-" evidence="13"/>
<dbReference type="InterPro" id="IPR059000">
    <property type="entry name" value="ATPase_P-type_domA"/>
</dbReference>
<dbReference type="PANTHER" id="PTHR45630">
    <property type="entry name" value="CATION-TRANSPORTING ATPASE-RELATED"/>
    <property type="match status" value="1"/>
</dbReference>
<feature type="compositionally biased region" description="Low complexity" evidence="14">
    <location>
        <begin position="253"/>
        <end position="264"/>
    </location>
</feature>
<dbReference type="EMBL" id="JAEUBG010003483">
    <property type="protein sequence ID" value="KAH3682711.1"/>
    <property type="molecule type" value="Genomic_DNA"/>
</dbReference>
<reference evidence="17" key="2">
    <citation type="submission" date="2021-01" db="EMBL/GenBank/DDBJ databases">
        <authorList>
            <person name="Schikora-Tamarit M.A."/>
        </authorList>
    </citation>
    <scope>NUCLEOTIDE SEQUENCE</scope>
    <source>
        <strain evidence="17">CBS2887</strain>
    </source>
</reference>
<evidence type="ECO:0000259" key="16">
    <source>
        <dbReference type="Pfam" id="PF12409"/>
    </source>
</evidence>
<dbReference type="FunFam" id="1.20.1110.10:FF:000032">
    <property type="entry name" value="Cation-transporting ATPase"/>
    <property type="match status" value="1"/>
</dbReference>
<dbReference type="SUPFAM" id="SSF81665">
    <property type="entry name" value="Calcium ATPase, transmembrane domain M"/>
    <property type="match status" value="1"/>
</dbReference>
<evidence type="ECO:0000256" key="14">
    <source>
        <dbReference type="SAM" id="MobiDB-lite"/>
    </source>
</evidence>
<sequence>MVYEGSRRHSSRRSSSIARTSTSRRLSTVSRDTSQSAAVTLNMDENNTEIFDGAGSEIVPTSISSFHHPHHFTAGYHQQGNQSQSVGTGPSSIPNSAASSIRRGRSQFGSSYSETHSLMKLHPSQSRSQSRARSQSIDSRRSSNFQFFNAEDVESAHGAATLYNPEDPIDYDTNWGETAEDFRRGSFSNSVNSFQDYGSITRPSSPSTYSPAHTYRDRIPSDVSGRPQLRDDDELSADDLSDMDSDEERGRTNDTGNSGTGNNATEDVYIDPELFDHYFSGFKATLHFQRFYIAEEDLVLGIAGYRTSKIRLQAYYVLCVLTFGLAYLFLRWLPKYRFALYGEKVPLAKAEWVVIETEHGELDAVDVQRKWFNRSLSTIMNIPQLHDLTAHENLTTLNINPNIPILISFEYRYLKLHYSPVEDIFKTNTNWVDARNWLDLEHIRDGLSKDAYDDRVLVFNENSLTLKEKSVSEILTDEILHPFYMFQVFSIILWAFDEYYYYAACIFLISFVSVLNTLQETKQTMKRLAELGKFECRVRVWRNGFWKETDSSDLVPGDIYEVSDPSLGVFPCDSVLLSGDCIVNESMLTGESVPVSKLPANDHTLQLLITDSFKSQISTHLAKSYLFNGTKIIRVRHNATEGLALALVVKTGFATTKGSLLRSMLFPKPTGFKFYEDSFKYIGFMTLIAMVGFVFSTYNFIKLGLSTRVIILRALDIVTIVVPPALPATLTIGTSFALSRLKKKDIFCIAPTRVNVGGKLDVLCFDKTGTLTEDGLDVYGVHANSQNEKSSVKFDELITNAEGLKPVNYNLLKALSSCHSLRVVDGELIGDPLDFKMFEFTQWKYEEEFSGYQDTNESRNDDSRLPENLGISPSVVYPSTDPSELLGIVRSFEFVSHLRCMSVIIKANSEFSVFTKGAPEVIKDICHPGSFPANYEELLHHYTHNGYRVIACAGKPLKKNTWLYSQKITREEAESGLEFLGFIVFENRLKPTTTKVLAQLNAAKLRTVMCTGDNLLTAVSVGRECGLVTEDVVYIPEFNDNIEANVTNVTDEITWRDIDDETSVLDSRTLQPLGPSSQGKTYSLAITGDVFRYILKNQAPSLEATEDGEFSQDYTTKILLKANIFARMSPDEKHELVEQLQSLDYTVGFCGDGANDCGALKAADVGISLSEAEASVAAPFTSRNFEISCVLDVIREGRAALVTSFSCFQYMSLYSAIQFITITVLYKRGSNLGDFQFLWIDLFLILPIAIFMSWSNPYPTIVAKRPSANLISPKLLIPLVVNIALLTLFQIFLWQYVQTQPWYLKPVPGGDDAVQSSDNTVLFFFSNFQYILVALILTVGRPYREPVVKNIPFILNVIVAVALCCWLMGVDPHSWIGELFQLTEISGWFKVIIVLTALINLGANSYIPPLFKGWFKKRQSFKRYKRWLRNERLWSGTV</sequence>
<keyword evidence="7 13" id="KW-0067">ATP-binding</keyword>
<keyword evidence="18" id="KW-1185">Reference proteome</keyword>
<evidence type="ECO:0000256" key="10">
    <source>
        <dbReference type="ARBA" id="ARBA00022989"/>
    </source>
</evidence>
<dbReference type="InterPro" id="IPR036412">
    <property type="entry name" value="HAD-like_sf"/>
</dbReference>
<feature type="region of interest" description="Disordered" evidence="14">
    <location>
        <begin position="196"/>
        <end position="264"/>
    </location>
</feature>
<dbReference type="Pfam" id="PF13246">
    <property type="entry name" value="Cation_ATPase"/>
    <property type="match status" value="1"/>
</dbReference>
<feature type="compositionally biased region" description="Low complexity" evidence="14">
    <location>
        <begin position="13"/>
        <end position="34"/>
    </location>
</feature>
<dbReference type="FunFam" id="3.40.50.1000:FF:000068">
    <property type="entry name" value="Cation-transporting ATPase"/>
    <property type="match status" value="1"/>
</dbReference>
<keyword evidence="4 13" id="KW-0812">Transmembrane</keyword>
<dbReference type="NCBIfam" id="TIGR01657">
    <property type="entry name" value="P-ATPase-V"/>
    <property type="match status" value="1"/>
</dbReference>
<evidence type="ECO:0000256" key="4">
    <source>
        <dbReference type="ARBA" id="ARBA00022692"/>
    </source>
</evidence>
<evidence type="ECO:0000256" key="2">
    <source>
        <dbReference type="ARBA" id="ARBA00006000"/>
    </source>
</evidence>
<dbReference type="GO" id="GO:0006874">
    <property type="term" value="P:intracellular calcium ion homeostasis"/>
    <property type="evidence" value="ECO:0007669"/>
    <property type="project" value="TreeGrafter"/>
</dbReference>
<dbReference type="FunFam" id="2.70.150.10:FF:000057">
    <property type="entry name" value="Cation-transporting ATPase"/>
    <property type="match status" value="1"/>
</dbReference>
<evidence type="ECO:0000256" key="12">
    <source>
        <dbReference type="ARBA" id="ARBA00049360"/>
    </source>
</evidence>
<protein>
    <recommendedName>
        <fullName evidence="13">Cation-transporting ATPase</fullName>
        <ecNumber evidence="13">7.2.2.-</ecNumber>
    </recommendedName>
</protein>
<dbReference type="InterPro" id="IPR023298">
    <property type="entry name" value="ATPase_P-typ_TM_dom_sf"/>
</dbReference>
<comment type="similarity">
    <text evidence="2 13">Belongs to the cation transport ATPase (P-type) (TC 3.A.3) family. Type V subfamily.</text>
</comment>
<feature type="compositionally biased region" description="Acidic residues" evidence="14">
    <location>
        <begin position="231"/>
        <end position="247"/>
    </location>
</feature>
<evidence type="ECO:0000313" key="18">
    <source>
        <dbReference type="Proteomes" id="UP000774326"/>
    </source>
</evidence>
<feature type="transmembrane region" description="Helical" evidence="13">
    <location>
        <begin position="717"/>
        <end position="738"/>
    </location>
</feature>
<feature type="region of interest" description="Disordered" evidence="14">
    <location>
        <begin position="1"/>
        <end position="35"/>
    </location>
</feature>
<evidence type="ECO:0000259" key="15">
    <source>
        <dbReference type="Pfam" id="PF00122"/>
    </source>
</evidence>
<feature type="domain" description="P5B-type ATPase N-terminal" evidence="16">
    <location>
        <begin position="296"/>
        <end position="419"/>
    </location>
</feature>
<comment type="caution">
    <text evidence="17">The sequence shown here is derived from an EMBL/GenBank/DDBJ whole genome shotgun (WGS) entry which is preliminary data.</text>
</comment>
<dbReference type="SFLD" id="SFLDS00003">
    <property type="entry name" value="Haloacid_Dehalogenase"/>
    <property type="match status" value="1"/>
</dbReference>
<feature type="transmembrane region" description="Helical" evidence="13">
    <location>
        <begin position="1275"/>
        <end position="1297"/>
    </location>
</feature>
<feature type="compositionally biased region" description="Polar residues" evidence="14">
    <location>
        <begin position="107"/>
        <end position="116"/>
    </location>
</feature>
<evidence type="ECO:0000256" key="7">
    <source>
        <dbReference type="ARBA" id="ARBA00022840"/>
    </source>
</evidence>
<organism evidence="17 18">
    <name type="scientific">Wickerhamomyces pijperi</name>
    <name type="common">Yeast</name>
    <name type="synonym">Pichia pijperi</name>
    <dbReference type="NCBI Taxonomy" id="599730"/>
    <lineage>
        <taxon>Eukaryota</taxon>
        <taxon>Fungi</taxon>
        <taxon>Dikarya</taxon>
        <taxon>Ascomycota</taxon>
        <taxon>Saccharomycotina</taxon>
        <taxon>Saccharomycetes</taxon>
        <taxon>Phaffomycetales</taxon>
        <taxon>Wickerhamomycetaceae</taxon>
        <taxon>Wickerhamomyces</taxon>
    </lineage>
</organism>
<dbReference type="GO" id="GO:0016887">
    <property type="term" value="F:ATP hydrolysis activity"/>
    <property type="evidence" value="ECO:0007669"/>
    <property type="project" value="InterPro"/>
</dbReference>
<feature type="transmembrane region" description="Helical" evidence="13">
    <location>
        <begin position="681"/>
        <end position="701"/>
    </location>
</feature>
<feature type="domain" description="P-type ATPase A" evidence="15">
    <location>
        <begin position="537"/>
        <end position="664"/>
    </location>
</feature>
<dbReference type="OrthoDB" id="48943at2759"/>
<keyword evidence="3" id="KW-0597">Phosphoprotein</keyword>
<reference evidence="17" key="1">
    <citation type="journal article" date="2021" name="Open Biol.">
        <title>Shared evolutionary footprints suggest mitochondrial oxidative damage underlies multiple complex I losses in fungi.</title>
        <authorList>
            <person name="Schikora-Tamarit M.A."/>
            <person name="Marcet-Houben M."/>
            <person name="Nosek J."/>
            <person name="Gabaldon T."/>
        </authorList>
    </citation>
    <scope>NUCLEOTIDE SEQUENCE</scope>
    <source>
        <strain evidence="17">CBS2887</strain>
    </source>
</reference>
<dbReference type="Gene3D" id="2.70.150.10">
    <property type="entry name" value="Calcium-transporting ATPase, cytoplasmic transduction domain A"/>
    <property type="match status" value="1"/>
</dbReference>
<dbReference type="Pfam" id="PF00122">
    <property type="entry name" value="E1-E2_ATPase"/>
    <property type="match status" value="1"/>
</dbReference>
<dbReference type="InterPro" id="IPR001757">
    <property type="entry name" value="P_typ_ATPase"/>
</dbReference>
<dbReference type="Gene3D" id="3.40.1110.10">
    <property type="entry name" value="Calcium-transporting ATPase, cytoplasmic domain N"/>
    <property type="match status" value="1"/>
</dbReference>
<keyword evidence="5 13" id="KW-0479">Metal-binding</keyword>
<dbReference type="SUPFAM" id="SSF81653">
    <property type="entry name" value="Calcium ATPase, transduction domain A"/>
    <property type="match status" value="1"/>
</dbReference>
<dbReference type="InterPro" id="IPR008250">
    <property type="entry name" value="ATPase_P-typ_transduc_dom_A_sf"/>
</dbReference>
<keyword evidence="11 13" id="KW-0472">Membrane</keyword>
<dbReference type="SUPFAM" id="SSF56784">
    <property type="entry name" value="HAD-like"/>
    <property type="match status" value="1"/>
</dbReference>
<dbReference type="GO" id="GO:0016020">
    <property type="term" value="C:membrane"/>
    <property type="evidence" value="ECO:0007669"/>
    <property type="project" value="UniProtKB-SubCell"/>
</dbReference>
<dbReference type="SFLD" id="SFLDF00027">
    <property type="entry name" value="p-type_atpase"/>
    <property type="match status" value="1"/>
</dbReference>
<dbReference type="InterPro" id="IPR047821">
    <property type="entry name" value="P5B-type_ATPase"/>
</dbReference>
<feature type="transmembrane region" description="Helical" evidence="13">
    <location>
        <begin position="1351"/>
        <end position="1369"/>
    </location>
</feature>
<dbReference type="PANTHER" id="PTHR45630:SF8">
    <property type="entry name" value="CATION-TRANSPORTING ATPASE"/>
    <property type="match status" value="1"/>
</dbReference>
<feature type="compositionally biased region" description="Polar residues" evidence="14">
    <location>
        <begin position="196"/>
        <end position="211"/>
    </location>
</feature>
<comment type="catalytic activity">
    <reaction evidence="12 13">
        <text>ATP + H2O = ADP + phosphate + H(+)</text>
        <dbReference type="Rhea" id="RHEA:13065"/>
        <dbReference type="ChEBI" id="CHEBI:15377"/>
        <dbReference type="ChEBI" id="CHEBI:15378"/>
        <dbReference type="ChEBI" id="CHEBI:30616"/>
        <dbReference type="ChEBI" id="CHEBI:43474"/>
        <dbReference type="ChEBI" id="CHEBI:456216"/>
    </reaction>
</comment>
<feature type="transmembrane region" description="Helical" evidence="13">
    <location>
        <begin position="314"/>
        <end position="333"/>
    </location>
</feature>
<feature type="compositionally biased region" description="Low complexity" evidence="14">
    <location>
        <begin position="90"/>
        <end position="101"/>
    </location>
</feature>
<name>A0A9P8TKZ5_WICPI</name>
<dbReference type="InterPro" id="IPR018303">
    <property type="entry name" value="ATPase_P-typ_P_site"/>
</dbReference>
<gene>
    <name evidence="17" type="ORF">WICPIJ_006317</name>
</gene>
<keyword evidence="10 13" id="KW-1133">Transmembrane helix</keyword>
<feature type="transmembrane region" description="Helical" evidence="13">
    <location>
        <begin position="1321"/>
        <end position="1339"/>
    </location>
</feature>
<feature type="transmembrane region" description="Helical" evidence="13">
    <location>
        <begin position="1237"/>
        <end position="1254"/>
    </location>
</feature>
<dbReference type="GO" id="GO:0046872">
    <property type="term" value="F:metal ion binding"/>
    <property type="evidence" value="ECO:0007669"/>
    <property type="project" value="UniProtKB-UniRule"/>
</dbReference>
<dbReference type="InterPro" id="IPR047819">
    <property type="entry name" value="P5A-ATPase_N"/>
</dbReference>